<comment type="similarity">
    <text evidence="2">Belongs to the binding-protein-dependent transport system permease family. HisMQ subfamily.</text>
</comment>
<sequence>MSWDIIFQPEHLAMYGQGLLTTLWLLLSSLGIGCVLALLGALALTSGNLVLEKLVGAFTYFVRGTPLLIQVYLIYYGLAQLEWIQTRWDDVWPWTHFKEPFFCALLAFALNTAGYTAEMLAGAIRETNPGEVEAARAMGMSRWQIMHRIVLPSALRRTLPPYCNEAVMMLHSTSLASVVPALTDVTAVASRIYSDYYLPFEAYLAAAAIYLCVTFALIGFFRLLEKRFLAYLAPRTH</sequence>
<dbReference type="CDD" id="cd06261">
    <property type="entry name" value="TM_PBP2"/>
    <property type="match status" value="1"/>
</dbReference>
<reference evidence="11 12" key="1">
    <citation type="submission" date="2014-01" db="EMBL/GenBank/DDBJ databases">
        <title>Interspecies Systems Biology Uncovers Metabolites Affecting C. elegans Gene Expression and Life History Traits.</title>
        <authorList>
            <person name="Watson E."/>
            <person name="Macneil L.T."/>
            <person name="Ritter A.D."/>
            <person name="Yilmaz L.S."/>
            <person name="Rosebrock A.P."/>
            <person name="Caudy A.A."/>
            <person name="Walhout A.J."/>
        </authorList>
    </citation>
    <scope>NUCLEOTIDE SEQUENCE [LARGE SCALE GENOMIC DNA]</scope>
    <source>
        <strain evidence="11 12">DA1877</strain>
    </source>
</reference>
<dbReference type="PANTHER" id="PTHR30614">
    <property type="entry name" value="MEMBRANE COMPONENT OF AMINO ACID ABC TRANSPORTER"/>
    <property type="match status" value="1"/>
</dbReference>
<feature type="transmembrane region" description="Helical" evidence="9">
    <location>
        <begin position="57"/>
        <end position="78"/>
    </location>
</feature>
<dbReference type="EMBL" id="JBOK01000020">
    <property type="protein sequence ID" value="EXU79141.1"/>
    <property type="molecule type" value="Genomic_DNA"/>
</dbReference>
<dbReference type="Gene3D" id="1.10.3720.10">
    <property type="entry name" value="MetI-like"/>
    <property type="match status" value="1"/>
</dbReference>
<accession>A0A014MBM8</accession>
<gene>
    <name evidence="11" type="ORF">AX13_08040</name>
</gene>
<keyword evidence="5" id="KW-0997">Cell inner membrane</keyword>
<dbReference type="InterPro" id="IPR010065">
    <property type="entry name" value="AA_ABC_transptr_permease_3TM"/>
</dbReference>
<dbReference type="InterPro" id="IPR043429">
    <property type="entry name" value="ArtM/GltK/GlnP/TcyL/YhdX-like"/>
</dbReference>
<evidence type="ECO:0000256" key="5">
    <source>
        <dbReference type="ARBA" id="ARBA00022519"/>
    </source>
</evidence>
<feature type="transmembrane region" description="Helical" evidence="9">
    <location>
        <begin position="23"/>
        <end position="45"/>
    </location>
</feature>
<keyword evidence="4" id="KW-1003">Cell membrane</keyword>
<evidence type="ECO:0000256" key="9">
    <source>
        <dbReference type="RuleBase" id="RU363032"/>
    </source>
</evidence>
<dbReference type="Pfam" id="PF00528">
    <property type="entry name" value="BPD_transp_1"/>
    <property type="match status" value="1"/>
</dbReference>
<dbReference type="GO" id="GO:0043190">
    <property type="term" value="C:ATP-binding cassette (ABC) transporter complex"/>
    <property type="evidence" value="ECO:0007669"/>
    <property type="project" value="InterPro"/>
</dbReference>
<evidence type="ECO:0000256" key="2">
    <source>
        <dbReference type="ARBA" id="ARBA00010072"/>
    </source>
</evidence>
<dbReference type="RefSeq" id="WP_042413135.1">
    <property type="nucleotide sequence ID" value="NZ_JBOK01000020.1"/>
</dbReference>
<dbReference type="PATRIC" id="fig|1457173.3.peg.3032"/>
<dbReference type="NCBIfam" id="TIGR01726">
    <property type="entry name" value="HEQRo_perm_3TM"/>
    <property type="match status" value="1"/>
</dbReference>
<comment type="caution">
    <text evidence="11">The sequence shown here is derived from an EMBL/GenBank/DDBJ whole genome shotgun (WGS) entry which is preliminary data.</text>
</comment>
<evidence type="ECO:0000313" key="12">
    <source>
        <dbReference type="Proteomes" id="UP000020766"/>
    </source>
</evidence>
<evidence type="ECO:0000256" key="4">
    <source>
        <dbReference type="ARBA" id="ARBA00022475"/>
    </source>
</evidence>
<dbReference type="GO" id="GO:0022857">
    <property type="term" value="F:transmembrane transporter activity"/>
    <property type="evidence" value="ECO:0007669"/>
    <property type="project" value="InterPro"/>
</dbReference>
<evidence type="ECO:0000256" key="6">
    <source>
        <dbReference type="ARBA" id="ARBA00022692"/>
    </source>
</evidence>
<name>A0A014MBM8_9BURK</name>
<dbReference type="Proteomes" id="UP000020766">
    <property type="component" value="Unassembled WGS sequence"/>
</dbReference>
<keyword evidence="3 9" id="KW-0813">Transport</keyword>
<dbReference type="InterPro" id="IPR000515">
    <property type="entry name" value="MetI-like"/>
</dbReference>
<organism evidence="11 12">
    <name type="scientific">Comamonas aquatica DA1877</name>
    <dbReference type="NCBI Taxonomy" id="1457173"/>
    <lineage>
        <taxon>Bacteria</taxon>
        <taxon>Pseudomonadati</taxon>
        <taxon>Pseudomonadota</taxon>
        <taxon>Betaproteobacteria</taxon>
        <taxon>Burkholderiales</taxon>
        <taxon>Comamonadaceae</taxon>
        <taxon>Comamonas</taxon>
    </lineage>
</organism>
<feature type="transmembrane region" description="Helical" evidence="9">
    <location>
        <begin position="202"/>
        <end position="224"/>
    </location>
</feature>
<evidence type="ECO:0000256" key="8">
    <source>
        <dbReference type="ARBA" id="ARBA00023136"/>
    </source>
</evidence>
<dbReference type="STRING" id="225991.MA05_08645"/>
<dbReference type="PROSITE" id="PS50928">
    <property type="entry name" value="ABC_TM1"/>
    <property type="match status" value="1"/>
</dbReference>
<evidence type="ECO:0000256" key="3">
    <source>
        <dbReference type="ARBA" id="ARBA00022448"/>
    </source>
</evidence>
<keyword evidence="6 9" id="KW-0812">Transmembrane</keyword>
<evidence type="ECO:0000259" key="10">
    <source>
        <dbReference type="PROSITE" id="PS50928"/>
    </source>
</evidence>
<dbReference type="SUPFAM" id="SSF161098">
    <property type="entry name" value="MetI-like"/>
    <property type="match status" value="1"/>
</dbReference>
<proteinExistence type="inferred from homology"/>
<keyword evidence="8 9" id="KW-0472">Membrane</keyword>
<evidence type="ECO:0000256" key="7">
    <source>
        <dbReference type="ARBA" id="ARBA00022989"/>
    </source>
</evidence>
<protein>
    <submittedName>
        <fullName evidence="11">ABC transporter permease</fullName>
    </submittedName>
</protein>
<evidence type="ECO:0000256" key="1">
    <source>
        <dbReference type="ARBA" id="ARBA00004429"/>
    </source>
</evidence>
<dbReference type="GO" id="GO:0006865">
    <property type="term" value="P:amino acid transport"/>
    <property type="evidence" value="ECO:0007669"/>
    <property type="project" value="TreeGrafter"/>
</dbReference>
<comment type="subcellular location">
    <subcellularLocation>
        <location evidence="1">Cell inner membrane</location>
        <topology evidence="1">Multi-pass membrane protein</topology>
    </subcellularLocation>
    <subcellularLocation>
        <location evidence="9">Cell membrane</location>
        <topology evidence="9">Multi-pass membrane protein</topology>
    </subcellularLocation>
</comment>
<dbReference type="PANTHER" id="PTHR30614:SF10">
    <property type="entry name" value="ARGININE ABC TRANSPORTER PERMEASE PROTEIN ARTM"/>
    <property type="match status" value="1"/>
</dbReference>
<keyword evidence="12" id="KW-1185">Reference proteome</keyword>
<evidence type="ECO:0000313" key="11">
    <source>
        <dbReference type="EMBL" id="EXU79141.1"/>
    </source>
</evidence>
<keyword evidence="7 9" id="KW-1133">Transmembrane helix</keyword>
<feature type="domain" description="ABC transmembrane type-1" evidence="10">
    <location>
        <begin position="19"/>
        <end position="221"/>
    </location>
</feature>
<dbReference type="AlphaFoldDB" id="A0A014MBM8"/>
<dbReference type="InterPro" id="IPR035906">
    <property type="entry name" value="MetI-like_sf"/>
</dbReference>